<dbReference type="eggNOG" id="ENOG50330CC">
    <property type="taxonomic scope" value="Bacteria"/>
</dbReference>
<accession>F6B9A1</accession>
<dbReference type="STRING" id="868595.Desca_2034"/>
<dbReference type="Pfam" id="PF11167">
    <property type="entry name" value="DUF2953"/>
    <property type="match status" value="1"/>
</dbReference>
<organism evidence="1 2">
    <name type="scientific">Desulfotomaculum nigrificans (strain DSM 14880 / VKM B-2319 / CO-1-SRB)</name>
    <name type="common">Desulfotomaculum carboxydivorans</name>
    <dbReference type="NCBI Taxonomy" id="868595"/>
    <lineage>
        <taxon>Bacteria</taxon>
        <taxon>Bacillati</taxon>
        <taxon>Bacillota</taxon>
        <taxon>Clostridia</taxon>
        <taxon>Eubacteriales</taxon>
        <taxon>Desulfotomaculaceae</taxon>
        <taxon>Desulfotomaculum</taxon>
    </lineage>
</organism>
<proteinExistence type="predicted"/>
<dbReference type="InterPro" id="IPR021338">
    <property type="entry name" value="DUF2953"/>
</dbReference>
<evidence type="ECO:0008006" key="3">
    <source>
        <dbReference type="Google" id="ProtNLM"/>
    </source>
</evidence>
<gene>
    <name evidence="1" type="ordered locus">Desca_2034</name>
</gene>
<dbReference type="RefSeq" id="WP_003543804.1">
    <property type="nucleotide sequence ID" value="NC_015565.1"/>
</dbReference>
<sequence>MYVLLGVGLLLTLVLLSYLRVHLKYFRWQEDDILSMDFFLFGGFIKYRIEVPVIVLQQKLSGFTLATRTELETGGDDSLELIGCNKEFTIKNIQEALSTFKQWWPFMKALPEDILKFLKHLRVKSFNWRTDIGTPDAAATGMLAGLAWAVKGSLTSIFYQKIAPGGERPVLTVEPNFRKQGFTTTLDCIFEIRVGNIMVTGIKILQKLVTRRGVNKIGRASHRRPDENCHGEYQGNG</sequence>
<dbReference type="HOGENOM" id="CLU_097083_2_0_9"/>
<evidence type="ECO:0000313" key="2">
    <source>
        <dbReference type="Proteomes" id="UP000009226"/>
    </source>
</evidence>
<dbReference type="KEGG" id="dca:Desca_2034"/>
<dbReference type="EMBL" id="CP002736">
    <property type="protein sequence ID" value="AEF94873.1"/>
    <property type="molecule type" value="Genomic_DNA"/>
</dbReference>
<protein>
    <recommendedName>
        <fullName evidence="3">DUF2953 domain-containing protein</fullName>
    </recommendedName>
</protein>
<dbReference type="AlphaFoldDB" id="F6B9A1"/>
<name>F6B9A1_DESCC</name>
<reference evidence="1" key="1">
    <citation type="submission" date="2011-05" db="EMBL/GenBank/DDBJ databases">
        <title>Complete sequence of Desulfotomaculum carboxydivorans CO-1-SRB.</title>
        <authorList>
            <consortium name="US DOE Joint Genome Institute"/>
            <person name="Lucas S."/>
            <person name="Han J."/>
            <person name="Lapidus A."/>
            <person name="Cheng J.-F."/>
            <person name="Goodwin L."/>
            <person name="Pitluck S."/>
            <person name="Peters L."/>
            <person name="Mikhailova N."/>
            <person name="Lu M."/>
            <person name="Han C."/>
            <person name="Tapia R."/>
            <person name="Land M."/>
            <person name="Hauser L."/>
            <person name="Kyrpides N."/>
            <person name="Ivanova N."/>
            <person name="Pagani I."/>
            <person name="Stams A."/>
            <person name="Plugge C."/>
            <person name="Muyzer G."/>
            <person name="Kuever J."/>
            <person name="Parshina S."/>
            <person name="Ivanova A."/>
            <person name="Nazina T."/>
            <person name="Woyke T."/>
        </authorList>
    </citation>
    <scope>NUCLEOTIDE SEQUENCE [LARGE SCALE GENOMIC DNA]</scope>
    <source>
        <strain evidence="1">CO-1-SRB</strain>
    </source>
</reference>
<keyword evidence="2" id="KW-1185">Reference proteome</keyword>
<dbReference type="Proteomes" id="UP000009226">
    <property type="component" value="Chromosome"/>
</dbReference>
<evidence type="ECO:0000313" key="1">
    <source>
        <dbReference type="EMBL" id="AEF94873.1"/>
    </source>
</evidence>